<reference evidence="8 9" key="1">
    <citation type="journal article" date="2017" name="ISME J.">
        <title>Potential for microbial H2 and metal transformations associated with novel bacteria and archaea in deep terrestrial subsurface sediments.</title>
        <authorList>
            <person name="Hernsdorf A.W."/>
            <person name="Amano Y."/>
            <person name="Miyakawa K."/>
            <person name="Ise K."/>
            <person name="Suzuki Y."/>
            <person name="Anantharaman K."/>
            <person name="Probst A."/>
            <person name="Burstein D."/>
            <person name="Thomas B.C."/>
            <person name="Banfield J.F."/>
        </authorList>
    </citation>
    <scope>NUCLEOTIDE SEQUENCE [LARGE SCALE GENOMIC DNA]</scope>
    <source>
        <strain evidence="8">HGW-Falkowbacteria-2</strain>
    </source>
</reference>
<dbReference type="Proteomes" id="UP000233325">
    <property type="component" value="Unassembled WGS sequence"/>
</dbReference>
<accession>A0A2N2E314</accession>
<dbReference type="CDD" id="cd01086">
    <property type="entry name" value="MetAP1"/>
    <property type="match status" value="1"/>
</dbReference>
<dbReference type="InterPro" id="IPR002467">
    <property type="entry name" value="Pept_M24A_MAP1"/>
</dbReference>
<comment type="caution">
    <text evidence="8">The sequence shown here is derived from an EMBL/GenBank/DDBJ whole genome shotgun (WGS) entry which is preliminary data.</text>
</comment>
<dbReference type="InterPro" id="IPR000994">
    <property type="entry name" value="Pept_M24"/>
</dbReference>
<evidence type="ECO:0000313" key="8">
    <source>
        <dbReference type="EMBL" id="PKM89115.1"/>
    </source>
</evidence>
<comment type="subunit">
    <text evidence="6">Monomer.</text>
</comment>
<dbReference type="Gene3D" id="3.90.230.10">
    <property type="entry name" value="Creatinase/methionine aminopeptidase superfamily"/>
    <property type="match status" value="1"/>
</dbReference>
<evidence type="ECO:0000256" key="1">
    <source>
        <dbReference type="ARBA" id="ARBA00002521"/>
    </source>
</evidence>
<dbReference type="GO" id="GO:0004239">
    <property type="term" value="F:initiator methionyl aminopeptidase activity"/>
    <property type="evidence" value="ECO:0007669"/>
    <property type="project" value="UniProtKB-UniRule"/>
</dbReference>
<gene>
    <name evidence="6" type="primary">map</name>
    <name evidence="8" type="ORF">CVU83_00640</name>
</gene>
<dbReference type="EMBL" id="PHAH01000005">
    <property type="protein sequence ID" value="PKM89115.1"/>
    <property type="molecule type" value="Genomic_DNA"/>
</dbReference>
<evidence type="ECO:0000313" key="9">
    <source>
        <dbReference type="Proteomes" id="UP000233325"/>
    </source>
</evidence>
<sequence length="277" mass="29810">MIYIKTAAEIEAIRLGGRLLAGFLKKLKEAVKPGVDTADLEAMLIQMVEEAGGRPAFKDYPMGGEIYFPSAICASINDEVVHGAAIPGRILKEGDIIDLDIGMEWPVKPELRAEHGLPTNPHSLGGGYYTDTCTTVAVGEISKEARQLMKVTKECLDAAIKKVRPGATLNDIGDTVQTIAEGAGYGVVRDLVGHGVGYYSHELPDIYHYRINPRSSANLELKAGMVICIEPMINAGTHKVTVADNGFTILSADKSLSAHYEHTIAVTDDGYSILTLE</sequence>
<feature type="binding site" evidence="6">
    <location>
        <position position="261"/>
    </location>
    <ligand>
        <name>a divalent metal cation</name>
        <dbReference type="ChEBI" id="CHEBI:60240"/>
        <label>2</label>
        <note>catalytic</note>
    </ligand>
</feature>
<evidence type="ECO:0000256" key="5">
    <source>
        <dbReference type="ARBA" id="ARBA00022801"/>
    </source>
</evidence>
<dbReference type="GO" id="GO:0070006">
    <property type="term" value="F:metalloaminopeptidase activity"/>
    <property type="evidence" value="ECO:0007669"/>
    <property type="project" value="UniProtKB-UniRule"/>
</dbReference>
<protein>
    <recommendedName>
        <fullName evidence="6">Methionine aminopeptidase</fullName>
        <shortName evidence="6">MAP</shortName>
        <shortName evidence="6">MetAP</shortName>
        <ecNumber evidence="6">3.4.11.18</ecNumber>
    </recommendedName>
    <alternativeName>
        <fullName evidence="6">Peptidase M</fullName>
    </alternativeName>
</protein>
<comment type="catalytic activity">
    <reaction evidence="6">
        <text>Release of N-terminal amino acids, preferentially methionine, from peptides and arylamides.</text>
        <dbReference type="EC" id="3.4.11.18"/>
    </reaction>
</comment>
<feature type="binding site" evidence="6">
    <location>
        <position position="230"/>
    </location>
    <ligand>
        <name>a divalent metal cation</name>
        <dbReference type="ChEBI" id="CHEBI:60240"/>
        <label>2</label>
        <note>catalytic</note>
    </ligand>
</feature>
<dbReference type="HAMAP" id="MF_01974">
    <property type="entry name" value="MetAP_1"/>
    <property type="match status" value="1"/>
</dbReference>
<proteinExistence type="inferred from homology"/>
<keyword evidence="3 6" id="KW-0645">Protease</keyword>
<evidence type="ECO:0000256" key="4">
    <source>
        <dbReference type="ARBA" id="ARBA00022723"/>
    </source>
</evidence>
<evidence type="ECO:0000256" key="6">
    <source>
        <dbReference type="HAMAP-Rule" id="MF_01974"/>
    </source>
</evidence>
<keyword evidence="4 6" id="KW-0479">Metal-binding</keyword>
<comment type="function">
    <text evidence="1 6">Removes the N-terminal methionine from nascent proteins. The N-terminal methionine is often cleaved when the second residue in the primary sequence is small and uncharged (Met-Ala-, Cys, Gly, Pro, Ser, Thr, or Val). Requires deformylation of the N(alpha)-formylated initiator methionine before it can be hydrolyzed.</text>
</comment>
<keyword evidence="5 6" id="KW-0378">Hydrolase</keyword>
<dbReference type="PANTHER" id="PTHR43330:SF27">
    <property type="entry name" value="METHIONINE AMINOPEPTIDASE"/>
    <property type="match status" value="1"/>
</dbReference>
<dbReference type="InterPro" id="IPR036005">
    <property type="entry name" value="Creatinase/aminopeptidase-like"/>
</dbReference>
<feature type="binding site" evidence="6">
    <location>
        <position position="131"/>
    </location>
    <ligand>
        <name>a divalent metal cation</name>
        <dbReference type="ChEBI" id="CHEBI:60240"/>
        <label>1</label>
    </ligand>
</feature>
<feature type="domain" description="Peptidase M24" evidence="7">
    <location>
        <begin position="12"/>
        <end position="105"/>
    </location>
</feature>
<feature type="binding site" evidence="6">
    <location>
        <position position="100"/>
    </location>
    <ligand>
        <name>a divalent metal cation</name>
        <dbReference type="ChEBI" id="CHEBI:60240"/>
        <label>1</label>
    </ligand>
</feature>
<dbReference type="EC" id="3.4.11.18" evidence="6"/>
<feature type="binding site" evidence="6">
    <location>
        <position position="131"/>
    </location>
    <ligand>
        <name>a divalent metal cation</name>
        <dbReference type="ChEBI" id="CHEBI:60240"/>
        <label>2</label>
        <note>catalytic</note>
    </ligand>
</feature>
<feature type="binding site" evidence="6">
    <location>
        <position position="201"/>
    </location>
    <ligand>
        <name>substrate</name>
    </ligand>
</feature>
<dbReference type="GO" id="GO:0046872">
    <property type="term" value="F:metal ion binding"/>
    <property type="evidence" value="ECO:0007669"/>
    <property type="project" value="UniProtKB-UniRule"/>
</dbReference>
<evidence type="ECO:0000256" key="3">
    <source>
        <dbReference type="ARBA" id="ARBA00022670"/>
    </source>
</evidence>
<evidence type="ECO:0000259" key="7">
    <source>
        <dbReference type="Pfam" id="PF00557"/>
    </source>
</evidence>
<comment type="cofactor">
    <cofactor evidence="6">
        <name>Co(2+)</name>
        <dbReference type="ChEBI" id="CHEBI:48828"/>
    </cofactor>
    <cofactor evidence="6">
        <name>Zn(2+)</name>
        <dbReference type="ChEBI" id="CHEBI:29105"/>
    </cofactor>
    <cofactor evidence="6">
        <name>Mn(2+)</name>
        <dbReference type="ChEBI" id="CHEBI:29035"/>
    </cofactor>
    <cofactor evidence="6">
        <name>Fe(2+)</name>
        <dbReference type="ChEBI" id="CHEBI:29033"/>
    </cofactor>
    <text evidence="6">Binds 2 divalent metal cations per subunit. Has a high-affinity and a low affinity metal-binding site. The true nature of the physiological cofactor is under debate. The enzyme is active with cobalt, zinc, manganese or divalent iron ions. Most likely, methionine aminopeptidases function as mononuclear Fe(2+)-metalloproteases under physiological conditions, and the catalytically relevant metal-binding site has been assigned to the histidine-containing high-affinity site.</text>
</comment>
<feature type="binding site" evidence="6">
    <location>
        <position position="194"/>
    </location>
    <ligand>
        <name>a divalent metal cation</name>
        <dbReference type="ChEBI" id="CHEBI:60240"/>
        <label>2</label>
        <note>catalytic</note>
    </ligand>
</feature>
<dbReference type="GO" id="GO:0005829">
    <property type="term" value="C:cytosol"/>
    <property type="evidence" value="ECO:0007669"/>
    <property type="project" value="TreeGrafter"/>
</dbReference>
<keyword evidence="2 6" id="KW-0031">Aminopeptidase</keyword>
<organism evidence="8 9">
    <name type="scientific">Candidatus Falkowbacteria bacterium HGW-Falkowbacteria-2</name>
    <dbReference type="NCBI Taxonomy" id="2013769"/>
    <lineage>
        <taxon>Bacteria</taxon>
        <taxon>Candidatus Falkowiibacteriota</taxon>
    </lineage>
</organism>
<dbReference type="Pfam" id="PF00557">
    <property type="entry name" value="Peptidase_M24"/>
    <property type="match status" value="2"/>
</dbReference>
<comment type="similarity">
    <text evidence="6">Belongs to the peptidase M24A family. Methionine aminopeptidase type 1 subfamily.</text>
</comment>
<dbReference type="GO" id="GO:0006508">
    <property type="term" value="P:proteolysis"/>
    <property type="evidence" value="ECO:0007669"/>
    <property type="project" value="UniProtKB-KW"/>
</dbReference>
<dbReference type="PANTHER" id="PTHR43330">
    <property type="entry name" value="METHIONINE AMINOPEPTIDASE"/>
    <property type="match status" value="1"/>
</dbReference>
<name>A0A2N2E314_9BACT</name>
<feature type="domain" description="Peptidase M24" evidence="7">
    <location>
        <begin position="126"/>
        <end position="268"/>
    </location>
</feature>
<evidence type="ECO:0000256" key="2">
    <source>
        <dbReference type="ARBA" id="ARBA00022438"/>
    </source>
</evidence>
<dbReference type="AlphaFoldDB" id="A0A2N2E314"/>
<dbReference type="SUPFAM" id="SSF55920">
    <property type="entry name" value="Creatinase/aminopeptidase"/>
    <property type="match status" value="1"/>
</dbReference>
<feature type="binding site" evidence="6">
    <location>
        <position position="82"/>
    </location>
    <ligand>
        <name>substrate</name>
    </ligand>
</feature>
<feature type="binding site" evidence="6">
    <location>
        <position position="261"/>
    </location>
    <ligand>
        <name>a divalent metal cation</name>
        <dbReference type="ChEBI" id="CHEBI:60240"/>
        <label>1</label>
    </ligand>
</feature>